<dbReference type="eggNOG" id="ENOG502QTVM">
    <property type="taxonomic scope" value="Eukaryota"/>
</dbReference>
<feature type="compositionally biased region" description="Basic and acidic residues" evidence="1">
    <location>
        <begin position="69"/>
        <end position="81"/>
    </location>
</feature>
<reference evidence="3 4" key="1">
    <citation type="submission" date="2025-04" db="UniProtKB">
        <authorList>
            <consortium name="RefSeq"/>
        </authorList>
    </citation>
    <scope>IDENTIFICATION</scope>
</reference>
<dbReference type="GO" id="GO:0051276">
    <property type="term" value="P:chromosome organization"/>
    <property type="evidence" value="ECO:0007669"/>
    <property type="project" value="TreeGrafter"/>
</dbReference>
<dbReference type="PANTHER" id="PTHR34810:SF1">
    <property type="entry name" value="DNA-BINDING PROTEIN BIN4"/>
    <property type="match status" value="1"/>
</dbReference>
<evidence type="ECO:0000313" key="3">
    <source>
        <dbReference type="RefSeq" id="XP_008460814.1"/>
    </source>
</evidence>
<protein>
    <submittedName>
        <fullName evidence="3 4">DNA-binding protein BIN4 isoform X1</fullName>
    </submittedName>
</protein>
<dbReference type="RefSeq" id="XP_016902629.1">
    <property type="nucleotide sequence ID" value="XM_017047140.1"/>
</dbReference>
<dbReference type="GO" id="GO:0042023">
    <property type="term" value="P:DNA endoreduplication"/>
    <property type="evidence" value="ECO:0007669"/>
    <property type="project" value="InterPro"/>
</dbReference>
<dbReference type="InterPro" id="IPR033246">
    <property type="entry name" value="BIN4"/>
</dbReference>
<sequence>MSSSREQSPDWMRSFQAPTGVALSSNSGSSKNGSSSMDNAIDQRDPSSHKTTQDLDGDQIQGDCGNHNLAKEGKLDRRTGHENSEHSVWMLSSDSESCSDNNFIKEDCNHHEELSELATSEIQGRRKDENAGRRFTEGKSKSRKVSKEMSPKKKIKSQVCTSAKEKIINSDTNKGGLTLEGSEGFVRNGEEEILEKDALDDCIVPPVSSSRLPLVLSDKVHRLKALVECEGTSIDLSGDMGAVGRVVVSDSSSAKNELCLDLKGKFHPNMLCFGSKRSGTLYRAVIVPSRTFCIVSFGQSEAKIESIMNDFIQLKALSKVDEAETMVEGTLDGFSFDSEDEAEKITKVASSPADQNEPVEGLNTKSKNKAEKSSGRKRVKSGGRLQAPKKTRKKVQGSKTKNAKSKK</sequence>
<feature type="compositionally biased region" description="Basic residues" evidence="1">
    <location>
        <begin position="375"/>
        <end position="407"/>
    </location>
</feature>
<dbReference type="AlphaFoldDB" id="A0A1S3CDB0"/>
<dbReference type="OrthoDB" id="549068at2759"/>
<feature type="compositionally biased region" description="Basic and acidic residues" evidence="1">
    <location>
        <begin position="41"/>
        <end position="53"/>
    </location>
</feature>
<dbReference type="RefSeq" id="XP_008460814.1">
    <property type="nucleotide sequence ID" value="XM_008462592.2"/>
</dbReference>
<evidence type="ECO:0000313" key="4">
    <source>
        <dbReference type="RefSeq" id="XP_016902628.1"/>
    </source>
</evidence>
<gene>
    <name evidence="3 4 5" type="primary">LOC103499580</name>
</gene>
<dbReference type="GO" id="GO:0005634">
    <property type="term" value="C:nucleus"/>
    <property type="evidence" value="ECO:0007669"/>
    <property type="project" value="TreeGrafter"/>
</dbReference>
<dbReference type="GO" id="GO:0003690">
    <property type="term" value="F:double-stranded DNA binding"/>
    <property type="evidence" value="ECO:0007669"/>
    <property type="project" value="InterPro"/>
</dbReference>
<keyword evidence="3 4" id="KW-0238">DNA-binding</keyword>
<evidence type="ECO:0000313" key="5">
    <source>
        <dbReference type="RefSeq" id="XP_016902629.1"/>
    </source>
</evidence>
<feature type="compositionally biased region" description="Low complexity" evidence="1">
    <location>
        <begin position="24"/>
        <end position="36"/>
    </location>
</feature>
<dbReference type="Proteomes" id="UP001652600">
    <property type="component" value="Chromosome 11"/>
</dbReference>
<dbReference type="GeneID" id="103499580"/>
<dbReference type="RefSeq" id="XP_016902628.1">
    <property type="nucleotide sequence ID" value="XM_017047139.1"/>
</dbReference>
<accession>A0A1S3CDB0</accession>
<keyword evidence="2" id="KW-1185">Reference proteome</keyword>
<feature type="region of interest" description="Disordered" evidence="1">
    <location>
        <begin position="345"/>
        <end position="407"/>
    </location>
</feature>
<dbReference type="KEGG" id="cmo:103499580"/>
<evidence type="ECO:0000313" key="2">
    <source>
        <dbReference type="Proteomes" id="UP001652600"/>
    </source>
</evidence>
<dbReference type="PANTHER" id="PTHR34810">
    <property type="entry name" value="DNA-BINDING PROTEIN BIN4"/>
    <property type="match status" value="1"/>
</dbReference>
<proteinExistence type="predicted"/>
<evidence type="ECO:0000256" key="1">
    <source>
        <dbReference type="SAM" id="MobiDB-lite"/>
    </source>
</evidence>
<organism evidence="2 3">
    <name type="scientific">Cucumis melo</name>
    <name type="common">Muskmelon</name>
    <dbReference type="NCBI Taxonomy" id="3656"/>
    <lineage>
        <taxon>Eukaryota</taxon>
        <taxon>Viridiplantae</taxon>
        <taxon>Streptophyta</taxon>
        <taxon>Embryophyta</taxon>
        <taxon>Tracheophyta</taxon>
        <taxon>Spermatophyta</taxon>
        <taxon>Magnoliopsida</taxon>
        <taxon>eudicotyledons</taxon>
        <taxon>Gunneridae</taxon>
        <taxon>Pentapetalae</taxon>
        <taxon>rosids</taxon>
        <taxon>fabids</taxon>
        <taxon>Cucurbitales</taxon>
        <taxon>Cucurbitaceae</taxon>
        <taxon>Benincaseae</taxon>
        <taxon>Cucumis</taxon>
    </lineage>
</organism>
<name>A0A1S3CDB0_CUCME</name>
<dbReference type="GO" id="GO:0009330">
    <property type="term" value="C:DNA topoisomerase type II (double strand cut, ATP-hydrolyzing) complex"/>
    <property type="evidence" value="ECO:0007669"/>
    <property type="project" value="InterPro"/>
</dbReference>
<feature type="compositionally biased region" description="Basic and acidic residues" evidence="1">
    <location>
        <begin position="124"/>
        <end position="151"/>
    </location>
</feature>
<feature type="region of interest" description="Disordered" evidence="1">
    <location>
        <begin position="1"/>
        <end position="81"/>
    </location>
</feature>
<feature type="region of interest" description="Disordered" evidence="1">
    <location>
        <begin position="124"/>
        <end position="156"/>
    </location>
</feature>